<evidence type="ECO:0008006" key="3">
    <source>
        <dbReference type="Google" id="ProtNLM"/>
    </source>
</evidence>
<dbReference type="Proteomes" id="UP001500908">
    <property type="component" value="Unassembled WGS sequence"/>
</dbReference>
<reference evidence="2" key="1">
    <citation type="journal article" date="2019" name="Int. J. Syst. Evol. Microbiol.">
        <title>The Global Catalogue of Microorganisms (GCM) 10K type strain sequencing project: providing services to taxonomists for standard genome sequencing and annotation.</title>
        <authorList>
            <consortium name="The Broad Institute Genomics Platform"/>
            <consortium name="The Broad Institute Genome Sequencing Center for Infectious Disease"/>
            <person name="Wu L."/>
            <person name="Ma J."/>
        </authorList>
    </citation>
    <scope>NUCLEOTIDE SEQUENCE [LARGE SCALE GENOMIC DNA]</scope>
    <source>
        <strain evidence="2">JCM 17137</strain>
    </source>
</reference>
<organism evidence="1 2">
    <name type="scientific">Salinactinospora qingdaonensis</name>
    <dbReference type="NCBI Taxonomy" id="702744"/>
    <lineage>
        <taxon>Bacteria</taxon>
        <taxon>Bacillati</taxon>
        <taxon>Actinomycetota</taxon>
        <taxon>Actinomycetes</taxon>
        <taxon>Streptosporangiales</taxon>
        <taxon>Nocardiopsidaceae</taxon>
        <taxon>Salinactinospora</taxon>
    </lineage>
</organism>
<sequence length="73" mass="7992">MRAGGVGGGPELREALLRRRPEVAVVDVRLPPRFTVMGKAVSKHINAVVSELDLPSTDREARRVRVVLSYLDG</sequence>
<comment type="caution">
    <text evidence="1">The sequence shown here is derived from an EMBL/GenBank/DDBJ whole genome shotgun (WGS) entry which is preliminary data.</text>
</comment>
<name>A0ABP7G642_9ACTN</name>
<dbReference type="RefSeq" id="WP_344974082.1">
    <property type="nucleotide sequence ID" value="NZ_BAABDD010000022.1"/>
</dbReference>
<evidence type="ECO:0000313" key="2">
    <source>
        <dbReference type="Proteomes" id="UP001500908"/>
    </source>
</evidence>
<proteinExistence type="predicted"/>
<dbReference type="EMBL" id="BAABDD010000022">
    <property type="protein sequence ID" value="GAA3755871.1"/>
    <property type="molecule type" value="Genomic_DNA"/>
</dbReference>
<keyword evidence="2" id="KW-1185">Reference proteome</keyword>
<evidence type="ECO:0000313" key="1">
    <source>
        <dbReference type="EMBL" id="GAA3755871.1"/>
    </source>
</evidence>
<protein>
    <recommendedName>
        <fullName evidence="3">Response regulator receiver domain-containing protein</fullName>
    </recommendedName>
</protein>
<accession>A0ABP7G642</accession>
<gene>
    <name evidence="1" type="ORF">GCM10022402_37980</name>
</gene>